<dbReference type="InterPro" id="IPR009057">
    <property type="entry name" value="Homeodomain-like_sf"/>
</dbReference>
<feature type="domain" description="HTH tetR-type" evidence="5">
    <location>
        <begin position="19"/>
        <end position="79"/>
    </location>
</feature>
<dbReference type="PRINTS" id="PR00455">
    <property type="entry name" value="HTHTETR"/>
</dbReference>
<dbReference type="InterPro" id="IPR050109">
    <property type="entry name" value="HTH-type_TetR-like_transc_reg"/>
</dbReference>
<dbReference type="PANTHER" id="PTHR30055:SF234">
    <property type="entry name" value="HTH-TYPE TRANSCRIPTIONAL REGULATOR BETI"/>
    <property type="match status" value="1"/>
</dbReference>
<comment type="caution">
    <text evidence="6">The sequence shown here is derived from an EMBL/GenBank/DDBJ whole genome shotgun (WGS) entry which is preliminary data.</text>
</comment>
<dbReference type="Gene3D" id="1.10.357.10">
    <property type="entry name" value="Tetracycline Repressor, domain 2"/>
    <property type="match status" value="1"/>
</dbReference>
<evidence type="ECO:0000313" key="6">
    <source>
        <dbReference type="EMBL" id="RLV57009.1"/>
    </source>
</evidence>
<dbReference type="Proteomes" id="UP000282515">
    <property type="component" value="Unassembled WGS sequence"/>
</dbReference>
<dbReference type="GO" id="GO:0003700">
    <property type="term" value="F:DNA-binding transcription factor activity"/>
    <property type="evidence" value="ECO:0007669"/>
    <property type="project" value="TreeGrafter"/>
</dbReference>
<protein>
    <submittedName>
        <fullName evidence="6">TetR/AcrR family transcriptional regulator</fullName>
    </submittedName>
</protein>
<dbReference type="InterPro" id="IPR036271">
    <property type="entry name" value="Tet_transcr_reg_TetR-rel_C_sf"/>
</dbReference>
<organism evidence="6 7">
    <name type="scientific">Aeromicrobium phragmitis</name>
    <dbReference type="NCBI Taxonomy" id="2478914"/>
    <lineage>
        <taxon>Bacteria</taxon>
        <taxon>Bacillati</taxon>
        <taxon>Actinomycetota</taxon>
        <taxon>Actinomycetes</taxon>
        <taxon>Propionibacteriales</taxon>
        <taxon>Nocardioidaceae</taxon>
        <taxon>Aeromicrobium</taxon>
    </lineage>
</organism>
<feature type="DNA-binding region" description="H-T-H motif" evidence="4">
    <location>
        <begin position="42"/>
        <end position="61"/>
    </location>
</feature>
<keyword evidence="3" id="KW-0804">Transcription</keyword>
<keyword evidence="1" id="KW-0805">Transcription regulation</keyword>
<dbReference type="PROSITE" id="PS50977">
    <property type="entry name" value="HTH_TETR_2"/>
    <property type="match status" value="1"/>
</dbReference>
<evidence type="ECO:0000256" key="3">
    <source>
        <dbReference type="ARBA" id="ARBA00023163"/>
    </source>
</evidence>
<evidence type="ECO:0000259" key="5">
    <source>
        <dbReference type="PROSITE" id="PS50977"/>
    </source>
</evidence>
<dbReference type="SUPFAM" id="SSF48498">
    <property type="entry name" value="Tetracyclin repressor-like, C-terminal domain"/>
    <property type="match status" value="1"/>
</dbReference>
<evidence type="ECO:0000256" key="1">
    <source>
        <dbReference type="ARBA" id="ARBA00023015"/>
    </source>
</evidence>
<dbReference type="EMBL" id="RDBF01000002">
    <property type="protein sequence ID" value="RLV57009.1"/>
    <property type="molecule type" value="Genomic_DNA"/>
</dbReference>
<gene>
    <name evidence="6" type="ORF">D9V41_04415</name>
</gene>
<evidence type="ECO:0000313" key="7">
    <source>
        <dbReference type="Proteomes" id="UP000282515"/>
    </source>
</evidence>
<dbReference type="RefSeq" id="WP_121793310.1">
    <property type="nucleotide sequence ID" value="NZ_RDBF01000002.1"/>
</dbReference>
<dbReference type="AlphaFoldDB" id="A0A3L8PQ98"/>
<evidence type="ECO:0000256" key="4">
    <source>
        <dbReference type="PROSITE-ProRule" id="PRU00335"/>
    </source>
</evidence>
<sequence length="238" mass="25952">MVNSPRLGGRPRRSGVVMEDPREGIVSAAAELFAAQGFHATRMSQIAQASGLRQSSIYYWFRSKDEILREIMEQNRVSLTAARRLVEEDAPAAVRLYIVLYQDVVQMCSAPLDFFDLEEAAHDQPDVFDDFHADYGELVDRLRTLVDEGVRDGTLEPVEAVTFVRTALSVNEGLQHRFHAGGAGAGVHDLADSAAWTSVRSVLADVREMDAIRSAARAGVAGFTASPGLASPRPPVGR</sequence>
<dbReference type="GO" id="GO:0000976">
    <property type="term" value="F:transcription cis-regulatory region binding"/>
    <property type="evidence" value="ECO:0007669"/>
    <property type="project" value="TreeGrafter"/>
</dbReference>
<dbReference type="PANTHER" id="PTHR30055">
    <property type="entry name" value="HTH-TYPE TRANSCRIPTIONAL REGULATOR RUTR"/>
    <property type="match status" value="1"/>
</dbReference>
<dbReference type="SUPFAM" id="SSF46689">
    <property type="entry name" value="Homeodomain-like"/>
    <property type="match status" value="1"/>
</dbReference>
<name>A0A3L8PQ98_9ACTN</name>
<evidence type="ECO:0000256" key="2">
    <source>
        <dbReference type="ARBA" id="ARBA00023125"/>
    </source>
</evidence>
<proteinExistence type="predicted"/>
<keyword evidence="2 4" id="KW-0238">DNA-binding</keyword>
<accession>A0A3L8PQ98</accession>
<reference evidence="6 7" key="1">
    <citation type="submission" date="2018-10" db="EMBL/GenBank/DDBJ databases">
        <title>Aeromicrobium sp. 9W16Y-2 whole genome shotgun sequence.</title>
        <authorList>
            <person name="Li F."/>
        </authorList>
    </citation>
    <scope>NUCLEOTIDE SEQUENCE [LARGE SCALE GENOMIC DNA]</scope>
    <source>
        <strain evidence="6 7">9W16Y-2</strain>
    </source>
</reference>
<dbReference type="Pfam" id="PF00440">
    <property type="entry name" value="TetR_N"/>
    <property type="match status" value="1"/>
</dbReference>
<keyword evidence="7" id="KW-1185">Reference proteome</keyword>
<dbReference type="InterPro" id="IPR001647">
    <property type="entry name" value="HTH_TetR"/>
</dbReference>
<dbReference type="OrthoDB" id="7186128at2"/>